<keyword evidence="4" id="KW-1185">Reference proteome</keyword>
<evidence type="ECO:0000313" key="3">
    <source>
        <dbReference type="EMBL" id="TDL29530.1"/>
    </source>
</evidence>
<dbReference type="Pfam" id="PF13417">
    <property type="entry name" value="GST_N_3"/>
    <property type="match status" value="1"/>
</dbReference>
<evidence type="ECO:0000313" key="4">
    <source>
        <dbReference type="Proteomes" id="UP000294933"/>
    </source>
</evidence>
<dbReference type="VEuPathDB" id="FungiDB:BD410DRAFT_817606"/>
<name>A0A4R5XEJ9_9AGAM</name>
<feature type="domain" description="DUF7962" evidence="2">
    <location>
        <begin position="135"/>
        <end position="233"/>
    </location>
</feature>
<dbReference type="Gene3D" id="1.20.1050.10">
    <property type="match status" value="1"/>
</dbReference>
<sequence>MAAETPVVFYRYDGSPFSDKIDNVLLLKGIPHRKVDVRTVSMTLPRPEISDLLGVSYRRIPVLAIGNDVYCDTSLIASALEHCFPKEKGYGTLFPARSGTNKVDTGMIKAFCMYYADRPLFSLAAACLPYNKFPPKFLEDRAQFQGSKQMNVEAAIARQPMIKSTLSSHMELLEEQLSDGREWLFDTVLPSFADIAVHFPYFWVRHFRGMKDILPESKFPKSIAWISRISDYLNSRKAGDVAPSTKITGDAAAKVIVQAQPLAQVGFDTEEAHRLGVHRDTQVSVAPDDTGRTVLTHGVLVGLNREEAVIETQGSAGKVRCHFPMLNFTIRPSKASKL</sequence>
<dbReference type="EMBL" id="ML170156">
    <property type="protein sequence ID" value="TDL29530.1"/>
    <property type="molecule type" value="Genomic_DNA"/>
</dbReference>
<dbReference type="Proteomes" id="UP000294933">
    <property type="component" value="Unassembled WGS sequence"/>
</dbReference>
<dbReference type="InterPro" id="IPR004045">
    <property type="entry name" value="Glutathione_S-Trfase_N"/>
</dbReference>
<dbReference type="SUPFAM" id="SSF52833">
    <property type="entry name" value="Thioredoxin-like"/>
    <property type="match status" value="1"/>
</dbReference>
<protein>
    <submittedName>
        <fullName evidence="3">Uncharacterized protein</fullName>
    </submittedName>
</protein>
<dbReference type="InterPro" id="IPR036282">
    <property type="entry name" value="Glutathione-S-Trfase_C_sf"/>
</dbReference>
<organism evidence="3 4">
    <name type="scientific">Rickenella mellea</name>
    <dbReference type="NCBI Taxonomy" id="50990"/>
    <lineage>
        <taxon>Eukaryota</taxon>
        <taxon>Fungi</taxon>
        <taxon>Dikarya</taxon>
        <taxon>Basidiomycota</taxon>
        <taxon>Agaricomycotina</taxon>
        <taxon>Agaricomycetes</taxon>
        <taxon>Hymenochaetales</taxon>
        <taxon>Rickenellaceae</taxon>
        <taxon>Rickenella</taxon>
    </lineage>
</organism>
<gene>
    <name evidence="3" type="ORF">BD410DRAFT_817606</name>
</gene>
<dbReference type="AlphaFoldDB" id="A0A4R5XEJ9"/>
<dbReference type="InterPro" id="IPR058268">
    <property type="entry name" value="DUF7962"/>
</dbReference>
<accession>A0A4R5XEJ9</accession>
<dbReference type="OrthoDB" id="202840at2759"/>
<evidence type="ECO:0000259" key="1">
    <source>
        <dbReference type="Pfam" id="PF13417"/>
    </source>
</evidence>
<reference evidence="3 4" key="1">
    <citation type="submission" date="2018-06" db="EMBL/GenBank/DDBJ databases">
        <title>A transcriptomic atlas of mushroom development highlights an independent origin of complex multicellularity.</title>
        <authorList>
            <consortium name="DOE Joint Genome Institute"/>
            <person name="Krizsan K."/>
            <person name="Almasi E."/>
            <person name="Merenyi Z."/>
            <person name="Sahu N."/>
            <person name="Viragh M."/>
            <person name="Koszo T."/>
            <person name="Mondo S."/>
            <person name="Kiss B."/>
            <person name="Balint B."/>
            <person name="Kues U."/>
            <person name="Barry K."/>
            <person name="Hegedus J.C."/>
            <person name="Henrissat B."/>
            <person name="Johnson J."/>
            <person name="Lipzen A."/>
            <person name="Ohm R."/>
            <person name="Nagy I."/>
            <person name="Pangilinan J."/>
            <person name="Yan J."/>
            <person name="Xiong Y."/>
            <person name="Grigoriev I.V."/>
            <person name="Hibbett D.S."/>
            <person name="Nagy L.G."/>
        </authorList>
    </citation>
    <scope>NUCLEOTIDE SEQUENCE [LARGE SCALE GENOMIC DNA]</scope>
    <source>
        <strain evidence="3 4">SZMC22713</strain>
    </source>
</reference>
<proteinExistence type="predicted"/>
<evidence type="ECO:0000259" key="2">
    <source>
        <dbReference type="Pfam" id="PF25907"/>
    </source>
</evidence>
<feature type="domain" description="GST N-terminal" evidence="1">
    <location>
        <begin position="10"/>
        <end position="86"/>
    </location>
</feature>
<dbReference type="Pfam" id="PF25907">
    <property type="entry name" value="DUF7962"/>
    <property type="match status" value="1"/>
</dbReference>
<dbReference type="STRING" id="50990.A0A4R5XEJ9"/>
<dbReference type="InterPro" id="IPR036249">
    <property type="entry name" value="Thioredoxin-like_sf"/>
</dbReference>
<dbReference type="SUPFAM" id="SSF47616">
    <property type="entry name" value="GST C-terminal domain-like"/>
    <property type="match status" value="1"/>
</dbReference>
<dbReference type="Gene3D" id="3.40.30.110">
    <property type="match status" value="2"/>
</dbReference>